<dbReference type="AlphaFoldDB" id="A0A0D2GB82"/>
<reference evidence="2 3" key="1">
    <citation type="submission" date="2013-11" db="EMBL/GenBank/DDBJ databases">
        <title>Metagenomic analysis of a methanogenic consortium involved in long chain n-alkane degradation.</title>
        <authorList>
            <person name="Davidova I.A."/>
            <person name="Callaghan A.V."/>
            <person name="Wawrik B."/>
            <person name="Pruitt S."/>
            <person name="Marks C."/>
            <person name="Duncan K.E."/>
            <person name="Suflita J.M."/>
        </authorList>
    </citation>
    <scope>NUCLEOTIDE SEQUENCE [LARGE SCALE GENOMIC DNA]</scope>
    <source>
        <strain evidence="2 3">SPR</strain>
    </source>
</reference>
<accession>A0A0D2GB82</accession>
<name>A0A0D2GB82_9BACT</name>
<keyword evidence="3" id="KW-1185">Reference proteome</keyword>
<dbReference type="OrthoDB" id="1808596at2"/>
<gene>
    <name evidence="2" type="ORF">X474_20260</name>
</gene>
<dbReference type="InParanoid" id="A0A0D2GB82"/>
<evidence type="ECO:0000313" key="2">
    <source>
        <dbReference type="EMBL" id="KIX12127.1"/>
    </source>
</evidence>
<dbReference type="STRING" id="1429043.X474_20260"/>
<dbReference type="Proteomes" id="UP000032233">
    <property type="component" value="Unassembled WGS sequence"/>
</dbReference>
<dbReference type="InterPro" id="IPR006657">
    <property type="entry name" value="MoPterin_dinucl-bd_dom"/>
</dbReference>
<dbReference type="InterPro" id="IPR009010">
    <property type="entry name" value="Asp_de-COase-like_dom_sf"/>
</dbReference>
<feature type="domain" description="Molybdopterin dinucleotide-binding" evidence="1">
    <location>
        <begin position="9"/>
        <end position="105"/>
    </location>
</feature>
<dbReference type="SUPFAM" id="SSF50692">
    <property type="entry name" value="ADC-like"/>
    <property type="match status" value="1"/>
</dbReference>
<dbReference type="GO" id="GO:0043546">
    <property type="term" value="F:molybdopterin cofactor binding"/>
    <property type="evidence" value="ECO:0007669"/>
    <property type="project" value="InterPro"/>
</dbReference>
<evidence type="ECO:0000313" key="3">
    <source>
        <dbReference type="Proteomes" id="UP000032233"/>
    </source>
</evidence>
<dbReference type="RefSeq" id="WP_044350901.1">
    <property type="nucleotide sequence ID" value="NZ_AZAC01000034.1"/>
</dbReference>
<protein>
    <submittedName>
        <fullName evidence="2">Protein FwdD</fullName>
    </submittedName>
</protein>
<dbReference type="EMBL" id="AZAC01000034">
    <property type="protein sequence ID" value="KIX12127.1"/>
    <property type="molecule type" value="Genomic_DNA"/>
</dbReference>
<organism evidence="2 3">
    <name type="scientific">Dethiosulfatarculus sandiegensis</name>
    <dbReference type="NCBI Taxonomy" id="1429043"/>
    <lineage>
        <taxon>Bacteria</taxon>
        <taxon>Pseudomonadati</taxon>
        <taxon>Thermodesulfobacteriota</taxon>
        <taxon>Desulfarculia</taxon>
        <taxon>Desulfarculales</taxon>
        <taxon>Desulfarculaceae</taxon>
        <taxon>Dethiosulfatarculus</taxon>
    </lineage>
</organism>
<dbReference type="Gene3D" id="2.40.40.20">
    <property type="match status" value="1"/>
</dbReference>
<comment type="caution">
    <text evidence="2">The sequence shown here is derived from an EMBL/GenBank/DDBJ whole genome shotgun (WGS) entry which is preliminary data.</text>
</comment>
<evidence type="ECO:0000259" key="1">
    <source>
        <dbReference type="Pfam" id="PF01568"/>
    </source>
</evidence>
<sequence length="113" mass="12366">MKSDTKKYKLITGRTIKQAQAMHKGKTKDSYQEATARLEMCQADMEELGLAKGDQVKVLSQAGSAVVTVSQADLPQSVVFMPMGQVANFLVDNKTLSTGMPPFKSMQVEVVRI</sequence>
<dbReference type="GO" id="GO:0016491">
    <property type="term" value="F:oxidoreductase activity"/>
    <property type="evidence" value="ECO:0007669"/>
    <property type="project" value="InterPro"/>
</dbReference>
<proteinExistence type="predicted"/>
<dbReference type="Pfam" id="PF01568">
    <property type="entry name" value="Molydop_binding"/>
    <property type="match status" value="1"/>
</dbReference>